<evidence type="ECO:0000259" key="3">
    <source>
        <dbReference type="PROSITE" id="PS50977"/>
    </source>
</evidence>
<accession>B5HBZ8</accession>
<feature type="DNA-binding region" description="H-T-H motif" evidence="2">
    <location>
        <begin position="49"/>
        <end position="68"/>
    </location>
</feature>
<evidence type="ECO:0000256" key="1">
    <source>
        <dbReference type="ARBA" id="ARBA00023125"/>
    </source>
</evidence>
<dbReference type="InterPro" id="IPR036271">
    <property type="entry name" value="Tet_transcr_reg_TetR-rel_C_sf"/>
</dbReference>
<dbReference type="AlphaFoldDB" id="B5HBZ8"/>
<keyword evidence="5" id="KW-1185">Reference proteome</keyword>
<organism evidence="4 5">
    <name type="scientific">Streptomyces pristinaespiralis (strain ATCC 25486 / DSM 40338 / CBS 914.69 / JCM 4507 / KCC S-0507 / NBRC 13074 / NRRL 2958 / 5647)</name>
    <dbReference type="NCBI Taxonomy" id="457429"/>
    <lineage>
        <taxon>Bacteria</taxon>
        <taxon>Bacillati</taxon>
        <taxon>Actinomycetota</taxon>
        <taxon>Actinomycetes</taxon>
        <taxon>Kitasatosporales</taxon>
        <taxon>Streptomycetaceae</taxon>
        <taxon>Streptomyces</taxon>
    </lineage>
</organism>
<dbReference type="PROSITE" id="PS50977">
    <property type="entry name" value="HTH_TETR_2"/>
    <property type="match status" value="1"/>
</dbReference>
<dbReference type="Pfam" id="PF17932">
    <property type="entry name" value="TetR_C_24"/>
    <property type="match status" value="1"/>
</dbReference>
<evidence type="ECO:0000313" key="4">
    <source>
        <dbReference type="EMBL" id="EDY64359.1"/>
    </source>
</evidence>
<dbReference type="GO" id="GO:0000976">
    <property type="term" value="F:transcription cis-regulatory region binding"/>
    <property type="evidence" value="ECO:0007669"/>
    <property type="project" value="TreeGrafter"/>
</dbReference>
<proteinExistence type="predicted"/>
<dbReference type="InterPro" id="IPR001647">
    <property type="entry name" value="HTH_TetR"/>
</dbReference>
<dbReference type="Gene3D" id="1.10.10.60">
    <property type="entry name" value="Homeodomain-like"/>
    <property type="match status" value="1"/>
</dbReference>
<dbReference type="GO" id="GO:0003700">
    <property type="term" value="F:DNA-binding transcription factor activity"/>
    <property type="evidence" value="ECO:0007669"/>
    <property type="project" value="TreeGrafter"/>
</dbReference>
<evidence type="ECO:0000256" key="2">
    <source>
        <dbReference type="PROSITE-ProRule" id="PRU00335"/>
    </source>
</evidence>
<dbReference type="HOGENOM" id="CLU_069356_12_0_11"/>
<dbReference type="PRINTS" id="PR00455">
    <property type="entry name" value="HTHTETR"/>
</dbReference>
<dbReference type="InterPro" id="IPR050109">
    <property type="entry name" value="HTH-type_TetR-like_transc_reg"/>
</dbReference>
<dbReference type="eggNOG" id="COG1309">
    <property type="taxonomic scope" value="Bacteria"/>
</dbReference>
<dbReference type="EMBL" id="CM000950">
    <property type="protein sequence ID" value="EDY64359.1"/>
    <property type="molecule type" value="Genomic_DNA"/>
</dbReference>
<keyword evidence="1 2" id="KW-0238">DNA-binding</keyword>
<dbReference type="PANTHER" id="PTHR30055">
    <property type="entry name" value="HTH-TYPE TRANSCRIPTIONAL REGULATOR RUTR"/>
    <property type="match status" value="1"/>
</dbReference>
<dbReference type="PANTHER" id="PTHR30055:SF226">
    <property type="entry name" value="HTH-TYPE TRANSCRIPTIONAL REGULATOR PKSA"/>
    <property type="match status" value="1"/>
</dbReference>
<protein>
    <submittedName>
        <fullName evidence="4">Transcriptional regulator</fullName>
    </submittedName>
</protein>
<evidence type="ECO:0000313" key="5">
    <source>
        <dbReference type="Proteomes" id="UP000002805"/>
    </source>
</evidence>
<dbReference type="Proteomes" id="UP000002805">
    <property type="component" value="Chromosome"/>
</dbReference>
<dbReference type="InterPro" id="IPR009057">
    <property type="entry name" value="Homeodomain-like_sf"/>
</dbReference>
<dbReference type="InterPro" id="IPR041490">
    <property type="entry name" value="KstR2_TetR_C"/>
</dbReference>
<dbReference type="SUPFAM" id="SSF48498">
    <property type="entry name" value="Tetracyclin repressor-like, C-terminal domain"/>
    <property type="match status" value="1"/>
</dbReference>
<dbReference type="Gene3D" id="1.10.357.10">
    <property type="entry name" value="Tetracycline Repressor, domain 2"/>
    <property type="match status" value="1"/>
</dbReference>
<reference evidence="5" key="2">
    <citation type="submission" date="2009-10" db="EMBL/GenBank/DDBJ databases">
        <title>The genome sequence of Streptomyces pristinaespiralis strain ATCC 25486.</title>
        <authorList>
            <consortium name="The Broad Institute Genome Sequencing Platform"/>
            <consortium name="Broad Institute Microbial Sequencing Center"/>
            <person name="Fischbach M."/>
            <person name="Godfrey P."/>
            <person name="Ward D."/>
            <person name="Young S."/>
            <person name="Zeng Q."/>
            <person name="Koehrsen M."/>
            <person name="Alvarado L."/>
            <person name="Berlin A.M."/>
            <person name="Bochicchio J."/>
            <person name="Borenstein D."/>
            <person name="Chapman S.B."/>
            <person name="Chen Z."/>
            <person name="Engels R."/>
            <person name="Freedman E."/>
            <person name="Gellesch M."/>
            <person name="Goldberg J."/>
            <person name="Griggs A."/>
            <person name="Gujja S."/>
            <person name="Heilman E.R."/>
            <person name="Heiman D.I."/>
            <person name="Hepburn T.A."/>
            <person name="Howarth C."/>
            <person name="Jen D."/>
            <person name="Larson L."/>
            <person name="Lewis B."/>
            <person name="Mehta T."/>
            <person name="Park D."/>
            <person name="Pearson M."/>
            <person name="Richards J."/>
            <person name="Roberts A."/>
            <person name="Saif S."/>
            <person name="Shea T.D."/>
            <person name="Shenoy N."/>
            <person name="Sisk P."/>
            <person name="Stolte C."/>
            <person name="Sykes S.N."/>
            <person name="Thomson T."/>
            <person name="Walk T."/>
            <person name="White J."/>
            <person name="Yandava C."/>
            <person name="Straight P."/>
            <person name="Clardy J."/>
            <person name="Hung D."/>
            <person name="Kolter R."/>
            <person name="Mekalanos J."/>
            <person name="Walker S."/>
            <person name="Walsh C.T."/>
            <person name="Wieland-Brown L.C."/>
            <person name="Haas B."/>
            <person name="Nusbaum C."/>
            <person name="Birren B."/>
        </authorList>
    </citation>
    <scope>NUCLEOTIDE SEQUENCE [LARGE SCALE GENOMIC DNA]</scope>
    <source>
        <strain evidence="5">ATCC 25486 / DSM 40338 / CBS 914.69 / JCM 4507 / NBRC 13074 / NRRL 2958 / 5647</strain>
    </source>
</reference>
<reference evidence="5" key="1">
    <citation type="submission" date="2008-02" db="EMBL/GenBank/DDBJ databases">
        <authorList>
            <consortium name="The Broad Institute Genome Sequencing Platform"/>
            <person name="Fischbach M."/>
            <person name="Ward D."/>
            <person name="Young S."/>
            <person name="Jaffe D."/>
            <person name="Gnerre S."/>
            <person name="Berlin A."/>
            <person name="Heiman D."/>
            <person name="Hepburn T."/>
            <person name="Sykes S."/>
            <person name="Alvarado L."/>
            <person name="Kodira C.D."/>
            <person name="Straight P."/>
            <person name="Clardy J."/>
            <person name="Hung D."/>
            <person name="Kolter R."/>
            <person name="Mekalanos J."/>
            <person name="Walker S."/>
            <person name="Walsh C.T."/>
            <person name="Lander E."/>
            <person name="Galagan J."/>
            <person name="Nusbaum C."/>
            <person name="Birren B."/>
        </authorList>
    </citation>
    <scope>NUCLEOTIDE SEQUENCE [LARGE SCALE GENOMIC DNA]</scope>
    <source>
        <strain evidence="5">ATCC 25486 / DSM 40338 / CBS 914.69 / JCM 4507 / NBRC 13074 / NRRL 2958 / 5647</strain>
    </source>
</reference>
<name>B5HBZ8_STRE2</name>
<dbReference type="Pfam" id="PF00440">
    <property type="entry name" value="TetR_N"/>
    <property type="match status" value="1"/>
</dbReference>
<gene>
    <name evidence="4" type="ORF">SSDG_02681</name>
</gene>
<dbReference type="SUPFAM" id="SSF46689">
    <property type="entry name" value="Homeodomain-like"/>
    <property type="match status" value="1"/>
</dbReference>
<feature type="domain" description="HTH tetR-type" evidence="3">
    <location>
        <begin position="26"/>
        <end position="86"/>
    </location>
</feature>
<sequence>MVRRSEQWFTCCMAYRKTPAVQSRLDAAREHLVERATSVVAESGWANASVTAVAAAAGMSVGSVYQHFPSKSALAVEVFRRASGREVEVLGEVLRDAGGDPVERLAHGVRVFAHRAMERRGLAHALLAAPAEQAVARERLEFRRRYRDVFAEVIREGIAGGQLPPQDPDVTAAALTGAIGEVLVDPLAGPAAGDAAEHLVAELVAMSLRCAGARTAG</sequence>